<dbReference type="AlphaFoldDB" id="A0A4P7VPK4"/>
<dbReference type="RefSeq" id="WP_135947438.1">
    <property type="nucleotide sequence ID" value="NZ_CP039393.1"/>
</dbReference>
<dbReference type="OrthoDB" id="880459at2"/>
<dbReference type="InterPro" id="IPR005184">
    <property type="entry name" value="DUF306_Meta_HslJ"/>
</dbReference>
<dbReference type="PROSITE" id="PS51257">
    <property type="entry name" value="PROKAR_LIPOPROTEIN"/>
    <property type="match status" value="1"/>
</dbReference>
<evidence type="ECO:0000256" key="1">
    <source>
        <dbReference type="SAM" id="MobiDB-lite"/>
    </source>
</evidence>
<dbReference type="Gene3D" id="2.40.128.270">
    <property type="match status" value="2"/>
</dbReference>
<dbReference type="PANTHER" id="PTHR35535:SF1">
    <property type="entry name" value="HEAT SHOCK PROTEIN HSLJ"/>
    <property type="match status" value="1"/>
</dbReference>
<sequence length="288" mass="32146">MKKSLSQILAISLLAAGMSSCGIFKNQSQPEAPAPVEKPASNPKPKPTINKEEALDGEWTVYKVNGKRVTGTGETHPYVTFNMADHRIYGFNGCNYINGDFVNEGSSLRISNVISTMMACQDSQYEALINKALERTRTFSVTKKGHEYYLDLRNEHNIVEMVMRKHNMDYLNGAWTVKEITGTYNNNEDVELVIDIPEHTIHGNTGCNIVNGSLIIDPEKSNSIQFNNLATTKMRCPDEQAKTETAFLVALERVETAQRGKSGTVIMRDKDGENVLVLKKIDNRQQGN</sequence>
<dbReference type="EMBL" id="CP039393">
    <property type="protein sequence ID" value="QCD34939.1"/>
    <property type="molecule type" value="Genomic_DNA"/>
</dbReference>
<organism evidence="4 5">
    <name type="scientific">Muribaculum gordoncarteri</name>
    <dbReference type="NCBI Taxonomy" id="2530390"/>
    <lineage>
        <taxon>Bacteria</taxon>
        <taxon>Pseudomonadati</taxon>
        <taxon>Bacteroidota</taxon>
        <taxon>Bacteroidia</taxon>
        <taxon>Bacteroidales</taxon>
        <taxon>Muribaculaceae</taxon>
        <taxon>Muribaculum</taxon>
    </lineage>
</organism>
<proteinExistence type="predicted"/>
<protein>
    <submittedName>
        <fullName evidence="4">META domain-containing protein</fullName>
    </submittedName>
</protein>
<dbReference type="Proteomes" id="UP000297031">
    <property type="component" value="Chromosome"/>
</dbReference>
<gene>
    <name evidence="4" type="ORF">E7746_03105</name>
</gene>
<keyword evidence="5" id="KW-1185">Reference proteome</keyword>
<dbReference type="PANTHER" id="PTHR35535">
    <property type="entry name" value="HEAT SHOCK PROTEIN HSLJ"/>
    <property type="match status" value="1"/>
</dbReference>
<name>A0A4P7VPK4_9BACT</name>
<accession>A0A4P7VPK4</accession>
<evidence type="ECO:0000259" key="3">
    <source>
        <dbReference type="Pfam" id="PF03724"/>
    </source>
</evidence>
<evidence type="ECO:0000313" key="4">
    <source>
        <dbReference type="EMBL" id="QCD34939.1"/>
    </source>
</evidence>
<keyword evidence="2" id="KW-0732">Signal</keyword>
<evidence type="ECO:0000256" key="2">
    <source>
        <dbReference type="SAM" id="SignalP"/>
    </source>
</evidence>
<feature type="signal peptide" evidence="2">
    <location>
        <begin position="1"/>
        <end position="21"/>
    </location>
</feature>
<evidence type="ECO:0000313" key="5">
    <source>
        <dbReference type="Proteomes" id="UP000297031"/>
    </source>
</evidence>
<dbReference type="InterPro" id="IPR038670">
    <property type="entry name" value="HslJ-like_sf"/>
</dbReference>
<feature type="domain" description="DUF306" evidence="3">
    <location>
        <begin position="55"/>
        <end position="155"/>
    </location>
</feature>
<dbReference type="InterPro" id="IPR053147">
    <property type="entry name" value="Hsp_HslJ-like"/>
</dbReference>
<dbReference type="KEGG" id="mgod:E7746_03105"/>
<feature type="domain" description="DUF306" evidence="3">
    <location>
        <begin position="172"/>
        <end position="278"/>
    </location>
</feature>
<feature type="chain" id="PRO_5020353263" evidence="2">
    <location>
        <begin position="22"/>
        <end position="288"/>
    </location>
</feature>
<reference evidence="4 5" key="1">
    <citation type="submission" date="2019-02" db="EMBL/GenBank/DDBJ databases">
        <title>Isolation and identification of novel species under the genus Muribaculum.</title>
        <authorList>
            <person name="Miyake S."/>
            <person name="Ding Y."/>
            <person name="Low A."/>
            <person name="Soh M."/>
            <person name="Seedorf H."/>
        </authorList>
    </citation>
    <scope>NUCLEOTIDE SEQUENCE [LARGE SCALE GENOMIC DNA]</scope>
    <source>
        <strain evidence="4 5">TLL-A4</strain>
    </source>
</reference>
<feature type="region of interest" description="Disordered" evidence="1">
    <location>
        <begin position="27"/>
        <end position="52"/>
    </location>
</feature>
<dbReference type="Pfam" id="PF03724">
    <property type="entry name" value="META"/>
    <property type="match status" value="2"/>
</dbReference>